<organism evidence="3 4">
    <name type="scientific">Massilia aquatica</name>
    <dbReference type="NCBI Taxonomy" id="2609000"/>
    <lineage>
        <taxon>Bacteria</taxon>
        <taxon>Pseudomonadati</taxon>
        <taxon>Pseudomonadota</taxon>
        <taxon>Betaproteobacteria</taxon>
        <taxon>Burkholderiales</taxon>
        <taxon>Oxalobacteraceae</taxon>
        <taxon>Telluria group</taxon>
        <taxon>Massilia</taxon>
    </lineage>
</organism>
<feature type="signal peptide" evidence="1">
    <location>
        <begin position="1"/>
        <end position="29"/>
    </location>
</feature>
<name>A0ABX0MIY9_9BURK</name>
<dbReference type="EMBL" id="VVIW01000010">
    <property type="protein sequence ID" value="NHZ42111.1"/>
    <property type="molecule type" value="Genomic_DNA"/>
</dbReference>
<evidence type="ECO:0000259" key="2">
    <source>
        <dbReference type="Pfam" id="PF10988"/>
    </source>
</evidence>
<proteinExistence type="predicted"/>
<evidence type="ECO:0000313" key="3">
    <source>
        <dbReference type="EMBL" id="NHZ42111.1"/>
    </source>
</evidence>
<sequence length="257" mass="26376">MTRAQTTRSPLRYLVLAAALACALPASHAAGDWFSGERVEGSTILKRETRALGRFNGVALSLPAKLEVRTGDTESVTIETDNNLLPLIETVIEDGTLKLRPNKRNLHLKTGNMKIVVQARSIDHLSIGGAGSISADAVRGDRVTINVGGSGSIVVKHIEADNAVIAVGGSGSLSGVAGSVNKASISIGGSGDVDLGKVKARDASLSVAGSGEATVWASTRLHASIAGSGNVNYYGDPTVSKSIAGSGNTRRLGDVPR</sequence>
<dbReference type="Pfam" id="PF10988">
    <property type="entry name" value="DUF2807"/>
    <property type="match status" value="1"/>
</dbReference>
<reference evidence="3 4" key="1">
    <citation type="submission" date="2019-09" db="EMBL/GenBank/DDBJ databases">
        <title>Taxonomy of Antarctic Massilia spp.: description of Massilia rubra sp. nov., Massilia aquatica sp. nov., Massilia mucilaginosa sp. nov., Massilia frigida sp. nov. isolated from streams, lakes and regoliths.</title>
        <authorList>
            <person name="Holochova P."/>
            <person name="Sedlacek I."/>
            <person name="Kralova S."/>
            <person name="Maslanova I."/>
            <person name="Busse H.-J."/>
            <person name="Stankova E."/>
            <person name="Vrbovska V."/>
            <person name="Kovarovic V."/>
            <person name="Bartak M."/>
            <person name="Svec P."/>
            <person name="Pantucek R."/>
        </authorList>
    </citation>
    <scope>NUCLEOTIDE SEQUENCE [LARGE SCALE GENOMIC DNA]</scope>
    <source>
        <strain evidence="3 4">CCM 8693</strain>
    </source>
</reference>
<gene>
    <name evidence="3" type="ORF">F1609_18330</name>
</gene>
<evidence type="ECO:0000256" key="1">
    <source>
        <dbReference type="SAM" id="SignalP"/>
    </source>
</evidence>
<dbReference type="PANTHER" id="PTHR39200:SF1">
    <property type="entry name" value="AUTO-TRANSPORTER ADHESIN HEAD GIN DOMAIN-CONTAINING PROTEIN-RELATED"/>
    <property type="match status" value="1"/>
</dbReference>
<feature type="domain" description="Putative auto-transporter adhesin head GIN" evidence="2">
    <location>
        <begin position="54"/>
        <end position="237"/>
    </location>
</feature>
<dbReference type="RefSeq" id="WP_167077850.1">
    <property type="nucleotide sequence ID" value="NZ_VVIW01000010.1"/>
</dbReference>
<accession>A0ABX0MIY9</accession>
<dbReference type="Gene3D" id="2.160.20.120">
    <property type="match status" value="1"/>
</dbReference>
<comment type="caution">
    <text evidence="3">The sequence shown here is derived from an EMBL/GenBank/DDBJ whole genome shotgun (WGS) entry which is preliminary data.</text>
</comment>
<keyword evidence="1" id="KW-0732">Signal</keyword>
<feature type="chain" id="PRO_5046482202" evidence="1">
    <location>
        <begin position="30"/>
        <end position="257"/>
    </location>
</feature>
<keyword evidence="4" id="KW-1185">Reference proteome</keyword>
<protein>
    <submittedName>
        <fullName evidence="3">DUF2807 domain-containing protein</fullName>
    </submittedName>
</protein>
<dbReference type="PANTHER" id="PTHR39200">
    <property type="entry name" value="HYPOTHETICAL EXPORTED PROTEIN"/>
    <property type="match status" value="1"/>
</dbReference>
<dbReference type="Proteomes" id="UP000819052">
    <property type="component" value="Unassembled WGS sequence"/>
</dbReference>
<evidence type="ECO:0000313" key="4">
    <source>
        <dbReference type="Proteomes" id="UP000819052"/>
    </source>
</evidence>
<dbReference type="InterPro" id="IPR021255">
    <property type="entry name" value="DUF2807"/>
</dbReference>